<keyword evidence="2" id="KW-1185">Reference proteome</keyword>
<comment type="caution">
    <text evidence="1">The sequence shown here is derived from an EMBL/GenBank/DDBJ whole genome shotgun (WGS) entry which is preliminary data.</text>
</comment>
<protein>
    <submittedName>
        <fullName evidence="1">Uncharacterized protein</fullName>
    </submittedName>
</protein>
<reference evidence="1 2" key="1">
    <citation type="submission" date="2024-10" db="EMBL/GenBank/DDBJ databases">
        <title>The Natural Products Discovery Center: Release of the First 8490 Sequenced Strains for Exploring Actinobacteria Biosynthetic Diversity.</title>
        <authorList>
            <person name="Kalkreuter E."/>
            <person name="Kautsar S.A."/>
            <person name="Yang D."/>
            <person name="Bader C.D."/>
            <person name="Teijaro C.N."/>
            <person name="Fluegel L."/>
            <person name="Davis C.M."/>
            <person name="Simpson J.R."/>
            <person name="Lauterbach L."/>
            <person name="Steele A.D."/>
            <person name="Gui C."/>
            <person name="Meng S."/>
            <person name="Li G."/>
            <person name="Viehrig K."/>
            <person name="Ye F."/>
            <person name="Su P."/>
            <person name="Kiefer A.F."/>
            <person name="Nichols A."/>
            <person name="Cepeda A.J."/>
            <person name="Yan W."/>
            <person name="Fan B."/>
            <person name="Jiang Y."/>
            <person name="Adhikari A."/>
            <person name="Zheng C.-J."/>
            <person name="Schuster L."/>
            <person name="Cowan T.M."/>
            <person name="Smanski M.J."/>
            <person name="Chevrette M.G."/>
            <person name="De Carvalho L.P.S."/>
            <person name="Shen B."/>
        </authorList>
    </citation>
    <scope>NUCLEOTIDE SEQUENCE [LARGE SCALE GENOMIC DNA]</scope>
    <source>
        <strain evidence="1 2">NPDC001650</strain>
    </source>
</reference>
<proteinExistence type="predicted"/>
<evidence type="ECO:0000313" key="2">
    <source>
        <dbReference type="Proteomes" id="UP001602123"/>
    </source>
</evidence>
<evidence type="ECO:0000313" key="1">
    <source>
        <dbReference type="EMBL" id="MFF4220186.1"/>
    </source>
</evidence>
<accession>A0ABW6U6Q6</accession>
<organism evidence="1 2">
    <name type="scientific">Streptomyces nondiastaticus</name>
    <dbReference type="NCBI Taxonomy" id="3154512"/>
    <lineage>
        <taxon>Bacteria</taxon>
        <taxon>Bacillati</taxon>
        <taxon>Actinomycetota</taxon>
        <taxon>Actinomycetes</taxon>
        <taxon>Kitasatosporales</taxon>
        <taxon>Streptomycetaceae</taxon>
        <taxon>Streptomyces</taxon>
    </lineage>
</organism>
<sequence length="65" mass="7319">MKIDDEIGDRLRAALPPIQRVIRLLATDTDFWFDNHWIIGSTRAGRAGLDWASRQLNVAVNMPGS</sequence>
<dbReference type="RefSeq" id="WP_388632499.1">
    <property type="nucleotide sequence ID" value="NZ_JBIAUT010000014.1"/>
</dbReference>
<name>A0ABW6U6Q6_9ACTN</name>
<dbReference type="Proteomes" id="UP001602123">
    <property type="component" value="Unassembled WGS sequence"/>
</dbReference>
<gene>
    <name evidence="1" type="ORF">ACFYZM_28530</name>
</gene>
<dbReference type="EMBL" id="JBIAUT010000014">
    <property type="protein sequence ID" value="MFF4220186.1"/>
    <property type="molecule type" value="Genomic_DNA"/>
</dbReference>